<comment type="caution">
    <text evidence="1">The sequence shown here is derived from an EMBL/GenBank/DDBJ whole genome shotgun (WGS) entry which is preliminary data.</text>
</comment>
<evidence type="ECO:0000313" key="1">
    <source>
        <dbReference type="EMBL" id="MCJ0763875.1"/>
    </source>
</evidence>
<sequence length="124" mass="13365">MTREAAPGALAPGGDRLTDRTNSAHLLFAGMRDHGRALLAGADDPHAELLALVWGPSFDRLHAQQLLAQRPAPAPAWQALATAADSFDGLPAPRQRRLRQLILLHRARCDGMRHNGSHAPHPAD</sequence>
<dbReference type="RefSeq" id="WP_243306451.1">
    <property type="nucleotide sequence ID" value="NZ_JALGBI010000001.1"/>
</dbReference>
<protein>
    <submittedName>
        <fullName evidence="1">Uncharacterized protein</fullName>
    </submittedName>
</protein>
<accession>A0A9X1VVT4</accession>
<proteinExistence type="predicted"/>
<dbReference type="Proteomes" id="UP001139447">
    <property type="component" value="Unassembled WGS sequence"/>
</dbReference>
<dbReference type="EMBL" id="JALGBI010000001">
    <property type="protein sequence ID" value="MCJ0763875.1"/>
    <property type="molecule type" value="Genomic_DNA"/>
</dbReference>
<dbReference type="AlphaFoldDB" id="A0A9X1VVT4"/>
<reference evidence="1" key="1">
    <citation type="submission" date="2022-03" db="EMBL/GenBank/DDBJ databases">
        <authorList>
            <person name="Woo C.Y."/>
        </authorList>
    </citation>
    <scope>NUCLEOTIDE SEQUENCE</scope>
    <source>
        <strain evidence="1">CYS-02</strain>
    </source>
</reference>
<name>A0A9X1VVT4_9BURK</name>
<evidence type="ECO:0000313" key="2">
    <source>
        <dbReference type="Proteomes" id="UP001139447"/>
    </source>
</evidence>
<organism evidence="1 2">
    <name type="scientific">Variovorax terrae</name>
    <dbReference type="NCBI Taxonomy" id="2923278"/>
    <lineage>
        <taxon>Bacteria</taxon>
        <taxon>Pseudomonadati</taxon>
        <taxon>Pseudomonadota</taxon>
        <taxon>Betaproteobacteria</taxon>
        <taxon>Burkholderiales</taxon>
        <taxon>Comamonadaceae</taxon>
        <taxon>Variovorax</taxon>
    </lineage>
</organism>
<gene>
    <name evidence="1" type="ORF">MMF98_11725</name>
</gene>
<keyword evidence="2" id="KW-1185">Reference proteome</keyword>